<feature type="signal peptide" evidence="7">
    <location>
        <begin position="1"/>
        <end position="18"/>
    </location>
</feature>
<keyword evidence="9" id="KW-1185">Reference proteome</keyword>
<evidence type="ECO:0000256" key="7">
    <source>
        <dbReference type="SAM" id="SignalP"/>
    </source>
</evidence>
<organism evidence="8 9">
    <name type="scientific">Knufia obscura</name>
    <dbReference type="NCBI Taxonomy" id="1635080"/>
    <lineage>
        <taxon>Eukaryota</taxon>
        <taxon>Fungi</taxon>
        <taxon>Dikarya</taxon>
        <taxon>Ascomycota</taxon>
        <taxon>Pezizomycotina</taxon>
        <taxon>Eurotiomycetes</taxon>
        <taxon>Chaetothyriomycetidae</taxon>
        <taxon>Chaetothyriales</taxon>
        <taxon>Trichomeriaceae</taxon>
        <taxon>Knufia</taxon>
    </lineage>
</organism>
<keyword evidence="7" id="KW-0732">Signal</keyword>
<comment type="subcellular location">
    <subcellularLocation>
        <location evidence="1">Membrane</location>
        <topology evidence="1">Single-pass membrane protein</topology>
    </subcellularLocation>
</comment>
<evidence type="ECO:0000256" key="4">
    <source>
        <dbReference type="ARBA" id="ARBA00023136"/>
    </source>
</evidence>
<evidence type="ECO:0000256" key="3">
    <source>
        <dbReference type="ARBA" id="ARBA00022989"/>
    </source>
</evidence>
<gene>
    <name evidence="8" type="ORF">PMZ80_002094</name>
</gene>
<evidence type="ECO:0000256" key="2">
    <source>
        <dbReference type="ARBA" id="ARBA00022692"/>
    </source>
</evidence>
<feature type="region of interest" description="Disordered" evidence="5">
    <location>
        <begin position="171"/>
        <end position="207"/>
    </location>
</feature>
<evidence type="ECO:0000256" key="1">
    <source>
        <dbReference type="ARBA" id="ARBA00004167"/>
    </source>
</evidence>
<accession>A0ABR0RWC7</accession>
<proteinExistence type="predicted"/>
<name>A0ABR0RWC7_9EURO</name>
<keyword evidence="4 6" id="KW-0472">Membrane</keyword>
<feature type="compositionally biased region" description="Polar residues" evidence="5">
    <location>
        <begin position="308"/>
        <end position="325"/>
    </location>
</feature>
<evidence type="ECO:0000256" key="5">
    <source>
        <dbReference type="SAM" id="MobiDB-lite"/>
    </source>
</evidence>
<dbReference type="GeneID" id="89995543"/>
<dbReference type="EMBL" id="JAVHJV010000002">
    <property type="protein sequence ID" value="KAK5944892.1"/>
    <property type="molecule type" value="Genomic_DNA"/>
</dbReference>
<feature type="region of interest" description="Disordered" evidence="5">
    <location>
        <begin position="252"/>
        <end position="294"/>
    </location>
</feature>
<evidence type="ECO:0000313" key="9">
    <source>
        <dbReference type="Proteomes" id="UP001334248"/>
    </source>
</evidence>
<sequence length="332" mass="35291">MFVPYLALTLLLCGALHAQDNREPDPDNQFIYPPLPGPQASNDPSVFEDNLNFTVSIDQAQPWKWITNMTYMSITLNQEGNPDIVRSRVLLECGSQADYYYWDGEMSPIQLSDGNIAFLSAWNCSEPDATPIFFSHYFNLVEPVVSSSSSSVTPTSTGSLASVQSTLATQTGAGVTSQSSSSPTPTTPTGSPESSSSTGSSSGGDGGSDAAAIGGGVGGGIGGALVLIALGAFFLYWRRNKKKQQRLQTLHSGNRMGYHDQPYSNPQSPGQMSSVPGYGQQTSYYNPPKQYAPAELSNAVSPGVHQVQTPATFEMSDTSHSQSGRASRFGEG</sequence>
<feature type="chain" id="PRO_5045632995" evidence="7">
    <location>
        <begin position="19"/>
        <end position="332"/>
    </location>
</feature>
<dbReference type="PANTHER" id="PTHR15549:SF26">
    <property type="entry name" value="AXIAL BUDDING PATTERN PROTEIN 2-RELATED"/>
    <property type="match status" value="1"/>
</dbReference>
<protein>
    <submittedName>
        <fullName evidence="8">Uncharacterized protein</fullName>
    </submittedName>
</protein>
<comment type="caution">
    <text evidence="8">The sequence shown here is derived from an EMBL/GenBank/DDBJ whole genome shotgun (WGS) entry which is preliminary data.</text>
</comment>
<dbReference type="RefSeq" id="XP_064732982.1">
    <property type="nucleotide sequence ID" value="XM_064870529.1"/>
</dbReference>
<dbReference type="InterPro" id="IPR051694">
    <property type="entry name" value="Immunoregulatory_rcpt-like"/>
</dbReference>
<dbReference type="Proteomes" id="UP001334248">
    <property type="component" value="Unassembled WGS sequence"/>
</dbReference>
<keyword evidence="3 6" id="KW-1133">Transmembrane helix</keyword>
<feature type="region of interest" description="Disordered" evidence="5">
    <location>
        <begin position="308"/>
        <end position="332"/>
    </location>
</feature>
<reference evidence="8 9" key="1">
    <citation type="journal article" date="2023" name="Res Sq">
        <title>Genomic and morphological characterization of Knufia obscura isolated from the Mars 2020 spacecraft assembly facility.</title>
        <authorList>
            <person name="Chander A.M."/>
            <person name="Teixeira M.M."/>
            <person name="Singh N.K."/>
            <person name="Williams M.P."/>
            <person name="Parker C.W."/>
            <person name="Leo P."/>
            <person name="Stajich J.E."/>
            <person name="Torok T."/>
            <person name="Tighe S."/>
            <person name="Mason C.E."/>
            <person name="Venkateswaran K."/>
        </authorList>
    </citation>
    <scope>NUCLEOTIDE SEQUENCE [LARGE SCALE GENOMIC DNA]</scope>
    <source>
        <strain evidence="8 9">CCFEE 5817</strain>
    </source>
</reference>
<keyword evidence="2 6" id="KW-0812">Transmembrane</keyword>
<feature type="transmembrane region" description="Helical" evidence="6">
    <location>
        <begin position="210"/>
        <end position="237"/>
    </location>
</feature>
<evidence type="ECO:0000256" key="6">
    <source>
        <dbReference type="SAM" id="Phobius"/>
    </source>
</evidence>
<evidence type="ECO:0000313" key="8">
    <source>
        <dbReference type="EMBL" id="KAK5944892.1"/>
    </source>
</evidence>
<feature type="compositionally biased region" description="Low complexity" evidence="5">
    <location>
        <begin position="171"/>
        <end position="200"/>
    </location>
</feature>
<dbReference type="PANTHER" id="PTHR15549">
    <property type="entry name" value="PAIRED IMMUNOGLOBULIN-LIKE TYPE 2 RECEPTOR"/>
    <property type="match status" value="1"/>
</dbReference>
<feature type="compositionally biased region" description="Polar residues" evidence="5">
    <location>
        <begin position="262"/>
        <end position="285"/>
    </location>
</feature>